<dbReference type="AlphaFoldDB" id="A0A165MH77"/>
<keyword evidence="2" id="KW-1185">Reference proteome</keyword>
<proteinExistence type="predicted"/>
<sequence>MPFFLSGSITALIGSAYLMAMSLVSGSPHRPPSSLSYPMELRAYGSTWQRSPIADLLRLLMFREPLHFTVLTVCRDRP</sequence>
<gene>
    <name evidence="1" type="ORF">DAEQUDRAFT_731101</name>
</gene>
<name>A0A165MH77_9APHY</name>
<evidence type="ECO:0000313" key="1">
    <source>
        <dbReference type="EMBL" id="KZT65679.1"/>
    </source>
</evidence>
<dbReference type="Proteomes" id="UP000076727">
    <property type="component" value="Unassembled WGS sequence"/>
</dbReference>
<evidence type="ECO:0000313" key="2">
    <source>
        <dbReference type="Proteomes" id="UP000076727"/>
    </source>
</evidence>
<dbReference type="EMBL" id="KV429101">
    <property type="protein sequence ID" value="KZT65679.1"/>
    <property type="molecule type" value="Genomic_DNA"/>
</dbReference>
<protein>
    <submittedName>
        <fullName evidence="1">Uncharacterized protein</fullName>
    </submittedName>
</protein>
<accession>A0A165MH77</accession>
<organism evidence="1 2">
    <name type="scientific">Daedalea quercina L-15889</name>
    <dbReference type="NCBI Taxonomy" id="1314783"/>
    <lineage>
        <taxon>Eukaryota</taxon>
        <taxon>Fungi</taxon>
        <taxon>Dikarya</taxon>
        <taxon>Basidiomycota</taxon>
        <taxon>Agaricomycotina</taxon>
        <taxon>Agaricomycetes</taxon>
        <taxon>Polyporales</taxon>
        <taxon>Fomitopsis</taxon>
    </lineage>
</organism>
<reference evidence="1 2" key="1">
    <citation type="journal article" date="2016" name="Mol. Biol. Evol.">
        <title>Comparative Genomics of Early-Diverging Mushroom-Forming Fungi Provides Insights into the Origins of Lignocellulose Decay Capabilities.</title>
        <authorList>
            <person name="Nagy L.G."/>
            <person name="Riley R."/>
            <person name="Tritt A."/>
            <person name="Adam C."/>
            <person name="Daum C."/>
            <person name="Floudas D."/>
            <person name="Sun H."/>
            <person name="Yadav J.S."/>
            <person name="Pangilinan J."/>
            <person name="Larsson K.H."/>
            <person name="Matsuura K."/>
            <person name="Barry K."/>
            <person name="Labutti K."/>
            <person name="Kuo R."/>
            <person name="Ohm R.A."/>
            <person name="Bhattacharya S.S."/>
            <person name="Shirouzu T."/>
            <person name="Yoshinaga Y."/>
            <person name="Martin F.M."/>
            <person name="Grigoriev I.V."/>
            <person name="Hibbett D.S."/>
        </authorList>
    </citation>
    <scope>NUCLEOTIDE SEQUENCE [LARGE SCALE GENOMIC DNA]</scope>
    <source>
        <strain evidence="1 2">L-15889</strain>
    </source>
</reference>